<gene>
    <name evidence="1" type="ORF">K431DRAFT_58888</name>
</gene>
<evidence type="ECO:0000313" key="1">
    <source>
        <dbReference type="EMBL" id="KAF2722031.1"/>
    </source>
</evidence>
<accession>A0A9P4QBQ2</accession>
<reference evidence="1" key="1">
    <citation type="journal article" date="2020" name="Stud. Mycol.">
        <title>101 Dothideomycetes genomes: a test case for predicting lifestyles and emergence of pathogens.</title>
        <authorList>
            <person name="Haridas S."/>
            <person name="Albert R."/>
            <person name="Binder M."/>
            <person name="Bloem J."/>
            <person name="Labutti K."/>
            <person name="Salamov A."/>
            <person name="Andreopoulos B."/>
            <person name="Baker S."/>
            <person name="Barry K."/>
            <person name="Bills G."/>
            <person name="Bluhm B."/>
            <person name="Cannon C."/>
            <person name="Castanera R."/>
            <person name="Culley D."/>
            <person name="Daum C."/>
            <person name="Ezra D."/>
            <person name="Gonzalez J."/>
            <person name="Henrissat B."/>
            <person name="Kuo A."/>
            <person name="Liang C."/>
            <person name="Lipzen A."/>
            <person name="Lutzoni F."/>
            <person name="Magnuson J."/>
            <person name="Mondo S."/>
            <person name="Nolan M."/>
            <person name="Ohm R."/>
            <person name="Pangilinan J."/>
            <person name="Park H.-J."/>
            <person name="Ramirez L."/>
            <person name="Alfaro M."/>
            <person name="Sun H."/>
            <person name="Tritt A."/>
            <person name="Yoshinaga Y."/>
            <person name="Zwiers L.-H."/>
            <person name="Turgeon B."/>
            <person name="Goodwin S."/>
            <person name="Spatafora J."/>
            <person name="Crous P."/>
            <person name="Grigoriev I."/>
        </authorList>
    </citation>
    <scope>NUCLEOTIDE SEQUENCE</scope>
    <source>
        <strain evidence="1">CBS 116435</strain>
    </source>
</reference>
<organism evidence="1 2">
    <name type="scientific">Polychaeton citri CBS 116435</name>
    <dbReference type="NCBI Taxonomy" id="1314669"/>
    <lineage>
        <taxon>Eukaryota</taxon>
        <taxon>Fungi</taxon>
        <taxon>Dikarya</taxon>
        <taxon>Ascomycota</taxon>
        <taxon>Pezizomycotina</taxon>
        <taxon>Dothideomycetes</taxon>
        <taxon>Dothideomycetidae</taxon>
        <taxon>Capnodiales</taxon>
        <taxon>Capnodiaceae</taxon>
        <taxon>Polychaeton</taxon>
    </lineage>
</organism>
<dbReference type="AlphaFoldDB" id="A0A9P4QBQ2"/>
<dbReference type="Proteomes" id="UP000799441">
    <property type="component" value="Unassembled WGS sequence"/>
</dbReference>
<dbReference type="EMBL" id="MU003785">
    <property type="protein sequence ID" value="KAF2722031.1"/>
    <property type="molecule type" value="Genomic_DNA"/>
</dbReference>
<comment type="caution">
    <text evidence="1">The sequence shown here is derived from an EMBL/GenBank/DDBJ whole genome shotgun (WGS) entry which is preliminary data.</text>
</comment>
<sequence>MYRGGSGRRAAARERERVKCTVCQTRSGRRATKLICESVQGRQFRQHTRARAHTQSKEESRVCVCVKLKFLGPEKK</sequence>
<keyword evidence="2" id="KW-1185">Reference proteome</keyword>
<evidence type="ECO:0000313" key="2">
    <source>
        <dbReference type="Proteomes" id="UP000799441"/>
    </source>
</evidence>
<name>A0A9P4QBQ2_9PEZI</name>
<protein>
    <submittedName>
        <fullName evidence="1">Uncharacterized protein</fullName>
    </submittedName>
</protein>
<proteinExistence type="predicted"/>